<comment type="caution">
    <text evidence="2">The sequence shown here is derived from an EMBL/GenBank/DDBJ whole genome shotgun (WGS) entry which is preliminary data.</text>
</comment>
<proteinExistence type="predicted"/>
<dbReference type="AlphaFoldDB" id="A0A4Z2G7A7"/>
<name>A0A4Z2G7A7_9TELE</name>
<dbReference type="Proteomes" id="UP000314294">
    <property type="component" value="Unassembled WGS sequence"/>
</dbReference>
<evidence type="ECO:0000313" key="2">
    <source>
        <dbReference type="EMBL" id="TNN49010.1"/>
    </source>
</evidence>
<dbReference type="EMBL" id="SRLO01000673">
    <property type="protein sequence ID" value="TNN49010.1"/>
    <property type="molecule type" value="Genomic_DNA"/>
</dbReference>
<protein>
    <submittedName>
        <fullName evidence="2">Uncharacterized protein</fullName>
    </submittedName>
</protein>
<feature type="region of interest" description="Disordered" evidence="1">
    <location>
        <begin position="96"/>
        <end position="143"/>
    </location>
</feature>
<feature type="compositionally biased region" description="Polar residues" evidence="1">
    <location>
        <begin position="120"/>
        <end position="143"/>
    </location>
</feature>
<evidence type="ECO:0000313" key="3">
    <source>
        <dbReference type="Proteomes" id="UP000314294"/>
    </source>
</evidence>
<feature type="region of interest" description="Disordered" evidence="1">
    <location>
        <begin position="10"/>
        <end position="81"/>
    </location>
</feature>
<evidence type="ECO:0000256" key="1">
    <source>
        <dbReference type="SAM" id="MobiDB-lite"/>
    </source>
</evidence>
<organism evidence="2 3">
    <name type="scientific">Liparis tanakae</name>
    <name type="common">Tanaka's snailfish</name>
    <dbReference type="NCBI Taxonomy" id="230148"/>
    <lineage>
        <taxon>Eukaryota</taxon>
        <taxon>Metazoa</taxon>
        <taxon>Chordata</taxon>
        <taxon>Craniata</taxon>
        <taxon>Vertebrata</taxon>
        <taxon>Euteleostomi</taxon>
        <taxon>Actinopterygii</taxon>
        <taxon>Neopterygii</taxon>
        <taxon>Teleostei</taxon>
        <taxon>Neoteleostei</taxon>
        <taxon>Acanthomorphata</taxon>
        <taxon>Eupercaria</taxon>
        <taxon>Perciformes</taxon>
        <taxon>Cottioidei</taxon>
        <taxon>Cottales</taxon>
        <taxon>Liparidae</taxon>
        <taxon>Liparis</taxon>
    </lineage>
</organism>
<gene>
    <name evidence="2" type="ORF">EYF80_040772</name>
</gene>
<feature type="compositionally biased region" description="Basic and acidic residues" evidence="1">
    <location>
        <begin position="70"/>
        <end position="79"/>
    </location>
</feature>
<accession>A0A4Z2G7A7</accession>
<reference evidence="2 3" key="1">
    <citation type="submission" date="2019-03" db="EMBL/GenBank/DDBJ databases">
        <title>First draft genome of Liparis tanakae, snailfish: a comprehensive survey of snailfish specific genes.</title>
        <authorList>
            <person name="Kim W."/>
            <person name="Song I."/>
            <person name="Jeong J.-H."/>
            <person name="Kim D."/>
            <person name="Kim S."/>
            <person name="Ryu S."/>
            <person name="Song J.Y."/>
            <person name="Lee S.K."/>
        </authorList>
    </citation>
    <scope>NUCLEOTIDE SEQUENCE [LARGE SCALE GENOMIC DNA]</scope>
    <source>
        <tissue evidence="2">Muscle</tissue>
    </source>
</reference>
<keyword evidence="3" id="KW-1185">Reference proteome</keyword>
<feature type="compositionally biased region" description="Polar residues" evidence="1">
    <location>
        <begin position="38"/>
        <end position="47"/>
    </location>
</feature>
<sequence>MGLWLIHSSDQRFDPRLPGQPFPFSRPSRPTPLGQFRPTPTSSTLGSMVSGAATGAAWASRPGTHRGGQRNREFNSDHRPLRHATMSDIFIHPLTSNAANQHRPPLPTFASYLRPHQTNRDYLSSTSAGQTSQRDSVFTTETG</sequence>